<reference evidence="4 7" key="2">
    <citation type="submission" date="2018-06" db="EMBL/GenBank/DDBJ databases">
        <authorList>
            <consortium name="Pathogen Informatics"/>
            <person name="Doyle S."/>
        </authorList>
    </citation>
    <scope>NUCLEOTIDE SEQUENCE [LARGE SCALE GENOMIC DNA]</scope>
    <source>
        <strain evidence="4 7">NCTC12714</strain>
    </source>
</reference>
<organism evidence="4 7">
    <name type="scientific">Helicobacter muridarum</name>
    <dbReference type="NCBI Taxonomy" id="216"/>
    <lineage>
        <taxon>Bacteria</taxon>
        <taxon>Pseudomonadati</taxon>
        <taxon>Campylobacterota</taxon>
        <taxon>Epsilonproteobacteria</taxon>
        <taxon>Campylobacterales</taxon>
        <taxon>Helicobacteraceae</taxon>
        <taxon>Helicobacter</taxon>
    </lineage>
</organism>
<dbReference type="PANTHER" id="PTHR39082:SF1">
    <property type="entry name" value="SCAVENGER RECEPTOR CLASS A MEMBER 3"/>
    <property type="match status" value="1"/>
</dbReference>
<keyword evidence="7" id="KW-1185">Reference proteome</keyword>
<feature type="coiled-coil region" evidence="1">
    <location>
        <begin position="114"/>
        <end position="169"/>
    </location>
</feature>
<dbReference type="STRING" id="216.LS73_02145"/>
<keyword evidence="1" id="KW-0175">Coiled coil</keyword>
<feature type="domain" description="CT398-like coiled coil hairpin" evidence="3">
    <location>
        <begin position="42"/>
        <end position="194"/>
    </location>
</feature>
<dbReference type="OrthoDB" id="9795058at2"/>
<dbReference type="Proteomes" id="UP000255139">
    <property type="component" value="Unassembled WGS sequence"/>
</dbReference>
<dbReference type="EMBL" id="UGJE01000002">
    <property type="protein sequence ID" value="STQ86358.1"/>
    <property type="molecule type" value="Genomic_DNA"/>
</dbReference>
<evidence type="ECO:0000259" key="3">
    <source>
        <dbReference type="Pfam" id="PF24481"/>
    </source>
</evidence>
<gene>
    <name evidence="5" type="ORF">LS73_000890</name>
    <name evidence="4" type="ORF">NCTC12714_01165</name>
</gene>
<dbReference type="Gene3D" id="1.10.287.1490">
    <property type="match status" value="1"/>
</dbReference>
<dbReference type="AlphaFoldDB" id="A0A099TYJ4"/>
<evidence type="ECO:0000256" key="1">
    <source>
        <dbReference type="SAM" id="Coils"/>
    </source>
</evidence>
<dbReference type="RefSeq" id="WP_034557072.1">
    <property type="nucleotide sequence ID" value="NZ_FZML01000010.1"/>
</dbReference>
<reference evidence="5 6" key="1">
    <citation type="journal article" date="2014" name="Genome Announc.">
        <title>Draft genome sequences of eight enterohepatic helicobacter species isolated from both laboratory and wild rodents.</title>
        <authorList>
            <person name="Sheh A."/>
            <person name="Shen Z."/>
            <person name="Fox J.G."/>
        </authorList>
    </citation>
    <scope>NUCLEOTIDE SEQUENCE [LARGE SCALE GENOMIC DNA]</scope>
    <source>
        <strain evidence="5 6">ST1</strain>
    </source>
</reference>
<dbReference type="InterPro" id="IPR052376">
    <property type="entry name" value="Oxidative_Scav/Glycosyltrans"/>
</dbReference>
<dbReference type="InterPro" id="IPR003743">
    <property type="entry name" value="Zf-RING_7"/>
</dbReference>
<dbReference type="Pfam" id="PF24481">
    <property type="entry name" value="CT398_CC"/>
    <property type="match status" value="1"/>
</dbReference>
<dbReference type="Pfam" id="PF02591">
    <property type="entry name" value="Zn_ribbon_9"/>
    <property type="match status" value="1"/>
</dbReference>
<accession>A0A099TYJ4</accession>
<evidence type="ECO:0000313" key="4">
    <source>
        <dbReference type="EMBL" id="STQ86358.1"/>
    </source>
</evidence>
<dbReference type="InterPro" id="IPR056003">
    <property type="entry name" value="CT398_CC_hairpin"/>
</dbReference>
<dbReference type="PANTHER" id="PTHR39082">
    <property type="entry name" value="PHOSPHOLIPASE C-BETA-2-RELATED"/>
    <property type="match status" value="1"/>
</dbReference>
<protein>
    <submittedName>
        <fullName evidence="4">Putative zinc ribbon domain-containing protein</fullName>
    </submittedName>
</protein>
<dbReference type="Proteomes" id="UP000029922">
    <property type="component" value="Unassembled WGS sequence"/>
</dbReference>
<name>A0A099TYJ4_9HELI</name>
<evidence type="ECO:0000313" key="7">
    <source>
        <dbReference type="Proteomes" id="UP000255139"/>
    </source>
</evidence>
<feature type="domain" description="C4-type zinc ribbon" evidence="2">
    <location>
        <begin position="208"/>
        <end position="240"/>
    </location>
</feature>
<evidence type="ECO:0000259" key="2">
    <source>
        <dbReference type="Pfam" id="PF02591"/>
    </source>
</evidence>
<dbReference type="EMBL" id="JRPD02000001">
    <property type="protein sequence ID" value="TLE01713.1"/>
    <property type="molecule type" value="Genomic_DNA"/>
</dbReference>
<evidence type="ECO:0000313" key="6">
    <source>
        <dbReference type="Proteomes" id="UP000029922"/>
    </source>
</evidence>
<proteinExistence type="predicted"/>
<feature type="coiled-coil region" evidence="1">
    <location>
        <begin position="42"/>
        <end position="76"/>
    </location>
</feature>
<evidence type="ECO:0000313" key="5">
    <source>
        <dbReference type="EMBL" id="TLE01713.1"/>
    </source>
</evidence>
<sequence length="262" mass="30473">MSDNPTYENLRNRNLQKLIEVNKFDWEISKFNPLIDEKRAPIVKKEKEKKQFFKEKQELEQSIQEKRELLIKTNEELGVISSEIEKIQEKLKDSKSEKEVKNLSMEEDILREKILGFNNEIANIESYIKQAEKKIVNLGSDIEETSKEIIELEEESNDEIAAIKQSQDKVSAKRQQVALDMEPTLLTLYEKIRKWAGNTSVIHLYKDACGGCFIRLNEKNLIDVRKGADIAHCPHCGRILYDKEIYGNSQSSNIKNQDEIKN</sequence>